<dbReference type="Pfam" id="PF00144">
    <property type="entry name" value="Beta-lactamase"/>
    <property type="match status" value="1"/>
</dbReference>
<organism evidence="2 3">
    <name type="scientific">Catenuloplanes niger</name>
    <dbReference type="NCBI Taxonomy" id="587534"/>
    <lineage>
        <taxon>Bacteria</taxon>
        <taxon>Bacillati</taxon>
        <taxon>Actinomycetota</taxon>
        <taxon>Actinomycetes</taxon>
        <taxon>Micromonosporales</taxon>
        <taxon>Micromonosporaceae</taxon>
        <taxon>Catenuloplanes</taxon>
    </lineage>
</organism>
<reference evidence="2 3" key="1">
    <citation type="submission" date="2023-07" db="EMBL/GenBank/DDBJ databases">
        <title>Sequencing the genomes of 1000 actinobacteria strains.</title>
        <authorList>
            <person name="Klenk H.-P."/>
        </authorList>
    </citation>
    <scope>NUCLEOTIDE SEQUENCE [LARGE SCALE GENOMIC DNA]</scope>
    <source>
        <strain evidence="2 3">DSM 44711</strain>
    </source>
</reference>
<proteinExistence type="predicted"/>
<feature type="domain" description="Beta-lactamase-related" evidence="1">
    <location>
        <begin position="32"/>
        <end position="263"/>
    </location>
</feature>
<dbReference type="InterPro" id="IPR050789">
    <property type="entry name" value="Diverse_Enzym_Activities"/>
</dbReference>
<dbReference type="SUPFAM" id="SSF56601">
    <property type="entry name" value="beta-lactamase/transpeptidase-like"/>
    <property type="match status" value="1"/>
</dbReference>
<dbReference type="PANTHER" id="PTHR43283">
    <property type="entry name" value="BETA-LACTAMASE-RELATED"/>
    <property type="match status" value="1"/>
</dbReference>
<keyword evidence="3" id="KW-1185">Reference proteome</keyword>
<protein>
    <submittedName>
        <fullName evidence="2">CubicO group peptidase (Beta-lactamase class C family)</fullName>
    </submittedName>
</protein>
<name>A0AAE3ZXM1_9ACTN</name>
<dbReference type="PANTHER" id="PTHR43283:SF7">
    <property type="entry name" value="BETA-LACTAMASE-RELATED DOMAIN-CONTAINING PROTEIN"/>
    <property type="match status" value="1"/>
</dbReference>
<dbReference type="InterPro" id="IPR001466">
    <property type="entry name" value="Beta-lactam-related"/>
</dbReference>
<dbReference type="Gene3D" id="3.40.710.10">
    <property type="entry name" value="DD-peptidase/beta-lactamase superfamily"/>
    <property type="match status" value="1"/>
</dbReference>
<dbReference type="InterPro" id="IPR012338">
    <property type="entry name" value="Beta-lactam/transpept-like"/>
</dbReference>
<dbReference type="AlphaFoldDB" id="A0AAE3ZXM1"/>
<dbReference type="EMBL" id="JAVDYC010000001">
    <property type="protein sequence ID" value="MDR7326706.1"/>
    <property type="molecule type" value="Genomic_DNA"/>
</dbReference>
<accession>A0AAE3ZXM1</accession>
<evidence type="ECO:0000313" key="2">
    <source>
        <dbReference type="EMBL" id="MDR7326706.1"/>
    </source>
</evidence>
<sequence length="298" mass="31821">MRSDIEEACRRIGAHVRRDSRYAHTSHLRVLAGGAVVWDEHFGGPRVADVFSVTKTVVATVAGLAARAGRLPDLDSAVRDVLPPVPAGQTWRHLLSMTRGAATTPPWDEDTIRVLPGGQVAAAASAPRIDRPGRTFRYDNAGYHLLSAALGVVLGRPVADYAADALFGPLGIEDAVWPADPDGVSFGFAHLRLSAVSLGRLGELWRNGSMTDPAFAAAMVTPHSPAALPENMGYGLGIWVGGRELLASGWAGQHVLIRPDLTVVTTGDPRFDPGPPPRDALPPDWRPAIGLVRRYLPR</sequence>
<comment type="caution">
    <text evidence="2">The sequence shown here is derived from an EMBL/GenBank/DDBJ whole genome shotgun (WGS) entry which is preliminary data.</text>
</comment>
<dbReference type="Proteomes" id="UP001183629">
    <property type="component" value="Unassembled WGS sequence"/>
</dbReference>
<gene>
    <name evidence="2" type="ORF">J2S44_006956</name>
</gene>
<dbReference type="RefSeq" id="WP_310422882.1">
    <property type="nucleotide sequence ID" value="NZ_JAVDYC010000001.1"/>
</dbReference>
<evidence type="ECO:0000259" key="1">
    <source>
        <dbReference type="Pfam" id="PF00144"/>
    </source>
</evidence>
<evidence type="ECO:0000313" key="3">
    <source>
        <dbReference type="Proteomes" id="UP001183629"/>
    </source>
</evidence>